<sequence length="294" mass="33993">MEDFFSNIDKQIESNQGKNLFLNRENSALHFIHETVLLCNKPDEIPGDSENVLIEYTINKVLDEFYRINQYFSFSRQDVDELRRLYQQLFSAIRSQSAPAGELADAHYENLKNWLVRTNPFATKIYPDESEILNPVVCSEYSAAFQIDVLQINPERLMSPVLDIGCGKQAALIGNLAENKNLQVCGIDRFPPAFPYVLEADWLAFDYGENKWGTIVSHLGFSNHFRHHHLRQDGQYLEYAKTFMRILTSLRSGGSFHYAPSLPFIEQYLDPQKFNITRSDKNTHGFDSVIIRRI</sequence>
<organism evidence="1">
    <name type="scientific">bioreactor metagenome</name>
    <dbReference type="NCBI Taxonomy" id="1076179"/>
    <lineage>
        <taxon>unclassified sequences</taxon>
        <taxon>metagenomes</taxon>
        <taxon>ecological metagenomes</taxon>
    </lineage>
</organism>
<gene>
    <name evidence="1" type="ORF">SDC9_55181</name>
</gene>
<evidence type="ECO:0000313" key="1">
    <source>
        <dbReference type="EMBL" id="MPM08865.1"/>
    </source>
</evidence>
<protein>
    <recommendedName>
        <fullName evidence="2">Class I SAM-dependent methyltransferase</fullName>
    </recommendedName>
</protein>
<reference evidence="1" key="1">
    <citation type="submission" date="2019-08" db="EMBL/GenBank/DDBJ databases">
        <authorList>
            <person name="Kucharzyk K."/>
            <person name="Murdoch R.W."/>
            <person name="Higgins S."/>
            <person name="Loffler F."/>
        </authorList>
    </citation>
    <scope>NUCLEOTIDE SEQUENCE</scope>
</reference>
<accession>A0A644WY78</accession>
<evidence type="ECO:0008006" key="2">
    <source>
        <dbReference type="Google" id="ProtNLM"/>
    </source>
</evidence>
<dbReference type="SUPFAM" id="SSF53335">
    <property type="entry name" value="S-adenosyl-L-methionine-dependent methyltransferases"/>
    <property type="match status" value="1"/>
</dbReference>
<dbReference type="InterPro" id="IPR029063">
    <property type="entry name" value="SAM-dependent_MTases_sf"/>
</dbReference>
<name>A0A644WY78_9ZZZZ</name>
<comment type="caution">
    <text evidence="1">The sequence shown here is derived from an EMBL/GenBank/DDBJ whole genome shotgun (WGS) entry which is preliminary data.</text>
</comment>
<dbReference type="AlphaFoldDB" id="A0A644WY78"/>
<dbReference type="EMBL" id="VSSQ01001499">
    <property type="protein sequence ID" value="MPM08865.1"/>
    <property type="molecule type" value="Genomic_DNA"/>
</dbReference>
<proteinExistence type="predicted"/>